<dbReference type="PANTHER" id="PTHR14947">
    <property type="entry name" value="ZINC FINGER PROTEIN"/>
    <property type="match status" value="1"/>
</dbReference>
<organism evidence="2 3">
    <name type="scientific">Pipistrellus nathusii</name>
    <name type="common">Nathusius' pipistrelle</name>
    <dbReference type="NCBI Taxonomy" id="59473"/>
    <lineage>
        <taxon>Eukaryota</taxon>
        <taxon>Metazoa</taxon>
        <taxon>Chordata</taxon>
        <taxon>Craniata</taxon>
        <taxon>Vertebrata</taxon>
        <taxon>Euteleostomi</taxon>
        <taxon>Mammalia</taxon>
        <taxon>Eutheria</taxon>
        <taxon>Laurasiatheria</taxon>
        <taxon>Chiroptera</taxon>
        <taxon>Yangochiroptera</taxon>
        <taxon>Vespertilionidae</taxon>
        <taxon>Pipistrellus</taxon>
    </lineage>
</organism>
<evidence type="ECO:0000313" key="2">
    <source>
        <dbReference type="EMBL" id="CAK6449915.1"/>
    </source>
</evidence>
<protein>
    <submittedName>
        <fullName evidence="2">Uncharacterized protein</fullName>
    </submittedName>
</protein>
<dbReference type="EMBL" id="OY882879">
    <property type="protein sequence ID" value="CAK6449915.1"/>
    <property type="molecule type" value="Genomic_DNA"/>
</dbReference>
<feature type="compositionally biased region" description="Polar residues" evidence="1">
    <location>
        <begin position="90"/>
        <end position="102"/>
    </location>
</feature>
<keyword evidence="3" id="KW-1185">Reference proteome</keyword>
<evidence type="ECO:0000256" key="1">
    <source>
        <dbReference type="SAM" id="MobiDB-lite"/>
    </source>
</evidence>
<dbReference type="Proteomes" id="UP001314169">
    <property type="component" value="Chromosome X"/>
</dbReference>
<dbReference type="InterPro" id="IPR039938">
    <property type="entry name" value="Sp4-like"/>
</dbReference>
<reference evidence="2" key="1">
    <citation type="submission" date="2023-12" db="EMBL/GenBank/DDBJ databases">
        <authorList>
            <person name="Brown T."/>
        </authorList>
    </citation>
    <scope>NUCLEOTIDE SEQUENCE</scope>
</reference>
<gene>
    <name evidence="2" type="ORF">MPIPNATIZW_LOCUS18221</name>
</gene>
<proteinExistence type="predicted"/>
<evidence type="ECO:0000313" key="3">
    <source>
        <dbReference type="Proteomes" id="UP001314169"/>
    </source>
</evidence>
<name>A0ABP0AHI4_PIPNA</name>
<sequence>MEKRKMMNSRHIGNYASILILIKFNLERKIFEPKYHGNPSTINKPLKVREFKLGRNPMNVLTVEKHLSRKKTLLFIRELTLERNLMNAVNVQKPSARSQPSLHTRERIQRRSPMNAMNV</sequence>
<feature type="region of interest" description="Disordered" evidence="1">
    <location>
        <begin position="90"/>
        <end position="119"/>
    </location>
</feature>
<dbReference type="PANTHER" id="PTHR14947:SF24">
    <property type="entry name" value="ZINC FINGER PROTEIN 781-RELATED"/>
    <property type="match status" value="1"/>
</dbReference>
<accession>A0ABP0AHI4</accession>